<evidence type="ECO:0000313" key="1">
    <source>
        <dbReference type="EMBL" id="GAD31645.1"/>
    </source>
</evidence>
<sequence>MTINTAMSDFYLQRLIETNDPDEYEAILKMIRLCHWLPHQLLDDD</sequence>
<gene>
    <name evidence="1" type="ORF">PLEI_3308</name>
</gene>
<name>V5F2Z2_PHOLE</name>
<proteinExistence type="predicted"/>
<dbReference type="GeneID" id="99743500"/>
<protein>
    <submittedName>
        <fullName evidence="1">Uncharacterized protein</fullName>
    </submittedName>
</protein>
<dbReference type="HOGENOM" id="CLU_3237432_0_0_6"/>
<organism evidence="1 2">
    <name type="scientific">Photobacterium leiognathi lrivu.4.1</name>
    <dbReference type="NCBI Taxonomy" id="1248232"/>
    <lineage>
        <taxon>Bacteria</taxon>
        <taxon>Pseudomonadati</taxon>
        <taxon>Pseudomonadota</taxon>
        <taxon>Gammaproteobacteria</taxon>
        <taxon>Vibrionales</taxon>
        <taxon>Vibrionaceae</taxon>
        <taxon>Photobacterium</taxon>
    </lineage>
</organism>
<accession>V5F2Z2</accession>
<reference evidence="2" key="1">
    <citation type="submission" date="2012-12" db="EMBL/GenBank/DDBJ databases">
        <title>Genome Sequence of Photobacterium leiognathi lrivu.4.1.</title>
        <authorList>
            <person name="Urbanczyk H."/>
            <person name="Ogura Y."/>
            <person name="Hayashi T."/>
            <person name="Dunlap P.V."/>
        </authorList>
    </citation>
    <scope>NUCLEOTIDE SEQUENCE [LARGE SCALE GENOMIC DNA]</scope>
    <source>
        <strain evidence="2">lrivu.4.1</strain>
    </source>
</reference>
<dbReference type="RefSeq" id="WP_008988818.1">
    <property type="nucleotide sequence ID" value="NZ_DF196821.1"/>
</dbReference>
<dbReference type="AlphaFoldDB" id="V5F2Z2"/>
<dbReference type="Proteomes" id="UP000030675">
    <property type="component" value="Unassembled WGS sequence"/>
</dbReference>
<dbReference type="EMBL" id="DF196821">
    <property type="protein sequence ID" value="GAD31645.1"/>
    <property type="molecule type" value="Genomic_DNA"/>
</dbReference>
<evidence type="ECO:0000313" key="2">
    <source>
        <dbReference type="Proteomes" id="UP000030675"/>
    </source>
</evidence>